<organism evidence="3 4">
    <name type="scientific">Toxocara canis</name>
    <name type="common">Canine roundworm</name>
    <dbReference type="NCBI Taxonomy" id="6265"/>
    <lineage>
        <taxon>Eukaryota</taxon>
        <taxon>Metazoa</taxon>
        <taxon>Ecdysozoa</taxon>
        <taxon>Nematoda</taxon>
        <taxon>Chromadorea</taxon>
        <taxon>Rhabditida</taxon>
        <taxon>Spirurina</taxon>
        <taxon>Ascaridomorpha</taxon>
        <taxon>Ascaridoidea</taxon>
        <taxon>Toxocaridae</taxon>
        <taxon>Toxocara</taxon>
    </lineage>
</organism>
<evidence type="ECO:0000313" key="2">
    <source>
        <dbReference type="EMBL" id="VDM29666.1"/>
    </source>
</evidence>
<evidence type="ECO:0000256" key="1">
    <source>
        <dbReference type="SAM" id="Coils"/>
    </source>
</evidence>
<gene>
    <name evidence="2" type="ORF">TCNE_LOCUS3949</name>
</gene>
<keyword evidence="3" id="KW-1185">Reference proteome</keyword>
<keyword evidence="1" id="KW-0175">Coiled coil</keyword>
<proteinExistence type="predicted"/>
<dbReference type="Proteomes" id="UP000050794">
    <property type="component" value="Unassembled WGS sequence"/>
</dbReference>
<sequence length="160" mass="18560">MEKTELLRLKCKLELDVSDLERSLAHANEANEEAQSNMKRYMTQIAEMRTVIAEEQSCREKFQNDLFSVEKKLAKAMSEKEDAIIKQLQMERLKKQVDADLNEARSQQEQLSKQTADLSATKKKLEVEILLMKVYVEVIWFTTECSSETRKLSINVEANL</sequence>
<accession>A0A183U629</accession>
<protein>
    <submittedName>
        <fullName evidence="4">Myosin_tail_1 domain-containing protein</fullName>
    </submittedName>
</protein>
<reference evidence="2 3" key="2">
    <citation type="submission" date="2018-11" db="EMBL/GenBank/DDBJ databases">
        <authorList>
            <consortium name="Pathogen Informatics"/>
        </authorList>
    </citation>
    <scope>NUCLEOTIDE SEQUENCE [LARGE SCALE GENOMIC DNA]</scope>
</reference>
<evidence type="ECO:0000313" key="4">
    <source>
        <dbReference type="WBParaSite" id="TCNE_0000394901-mRNA-1"/>
    </source>
</evidence>
<dbReference type="AlphaFoldDB" id="A0A183U629"/>
<dbReference type="SUPFAM" id="SSF90257">
    <property type="entry name" value="Myosin rod fragments"/>
    <property type="match status" value="1"/>
</dbReference>
<dbReference type="WBParaSite" id="TCNE_0000394901-mRNA-1">
    <property type="protein sequence ID" value="TCNE_0000394901-mRNA-1"/>
    <property type="gene ID" value="TCNE_0000394901"/>
</dbReference>
<name>A0A183U629_TOXCA</name>
<reference evidence="4" key="1">
    <citation type="submission" date="2016-06" db="UniProtKB">
        <authorList>
            <consortium name="WormBaseParasite"/>
        </authorList>
    </citation>
    <scope>IDENTIFICATION</scope>
</reference>
<dbReference type="EMBL" id="UYWY01005772">
    <property type="protein sequence ID" value="VDM29666.1"/>
    <property type="molecule type" value="Genomic_DNA"/>
</dbReference>
<evidence type="ECO:0000313" key="3">
    <source>
        <dbReference type="Proteomes" id="UP000050794"/>
    </source>
</evidence>
<feature type="coiled-coil region" evidence="1">
    <location>
        <begin position="17"/>
        <end position="128"/>
    </location>
</feature>